<reference evidence="8 9" key="1">
    <citation type="submission" date="2018-05" db="EMBL/GenBank/DDBJ databases">
        <title>Rhodoferax soyangensis sp.nov., isolated from an oligotrophic freshwater lake.</title>
        <authorList>
            <person name="Park M."/>
        </authorList>
    </citation>
    <scope>NUCLEOTIDE SEQUENCE [LARGE SCALE GENOMIC DNA]</scope>
    <source>
        <strain evidence="8 9">IMCC26218</strain>
    </source>
</reference>
<dbReference type="InterPro" id="IPR003594">
    <property type="entry name" value="HATPase_dom"/>
</dbReference>
<dbReference type="AlphaFoldDB" id="A0A3E1R920"/>
<dbReference type="PANTHER" id="PTHR45453:SF1">
    <property type="entry name" value="PHOSPHATE REGULON SENSOR PROTEIN PHOR"/>
    <property type="match status" value="1"/>
</dbReference>
<dbReference type="PANTHER" id="PTHR45453">
    <property type="entry name" value="PHOSPHATE REGULON SENSOR PROTEIN PHOR"/>
    <property type="match status" value="1"/>
</dbReference>
<evidence type="ECO:0000313" key="9">
    <source>
        <dbReference type="Proteomes" id="UP000260665"/>
    </source>
</evidence>
<evidence type="ECO:0000313" key="8">
    <source>
        <dbReference type="EMBL" id="RFO95856.1"/>
    </source>
</evidence>
<dbReference type="Gene3D" id="3.30.565.10">
    <property type="entry name" value="Histidine kinase-like ATPase, C-terminal domain"/>
    <property type="match status" value="1"/>
</dbReference>
<keyword evidence="9" id="KW-1185">Reference proteome</keyword>
<dbReference type="InterPro" id="IPR050351">
    <property type="entry name" value="BphY/WalK/GraS-like"/>
</dbReference>
<comment type="catalytic activity">
    <reaction evidence="1">
        <text>ATP + protein L-histidine = ADP + protein N-phospho-L-histidine.</text>
        <dbReference type="EC" id="2.7.13.3"/>
    </reaction>
</comment>
<name>A0A3E1R920_9BURK</name>
<dbReference type="EC" id="2.7.13.3" evidence="2"/>
<evidence type="ECO:0000256" key="1">
    <source>
        <dbReference type="ARBA" id="ARBA00000085"/>
    </source>
</evidence>
<evidence type="ECO:0000256" key="3">
    <source>
        <dbReference type="ARBA" id="ARBA00022553"/>
    </source>
</evidence>
<evidence type="ECO:0000256" key="6">
    <source>
        <dbReference type="ARBA" id="ARBA00023012"/>
    </source>
</evidence>
<keyword evidence="4" id="KW-0808">Transferase</keyword>
<dbReference type="GO" id="GO:0000155">
    <property type="term" value="F:phosphorelay sensor kinase activity"/>
    <property type="evidence" value="ECO:0007669"/>
    <property type="project" value="TreeGrafter"/>
</dbReference>
<evidence type="ECO:0000256" key="5">
    <source>
        <dbReference type="ARBA" id="ARBA00022777"/>
    </source>
</evidence>
<dbReference type="Pfam" id="PF02518">
    <property type="entry name" value="HATPase_c"/>
    <property type="match status" value="1"/>
</dbReference>
<keyword evidence="3" id="KW-0597">Phosphoprotein</keyword>
<gene>
    <name evidence="8" type="ORF">DIC66_15530</name>
</gene>
<protein>
    <recommendedName>
        <fullName evidence="2">histidine kinase</fullName>
        <ecNumber evidence="2">2.7.13.3</ecNumber>
    </recommendedName>
</protein>
<keyword evidence="5" id="KW-0418">Kinase</keyword>
<organism evidence="8 9">
    <name type="scientific">Rhodoferax lacus</name>
    <dbReference type="NCBI Taxonomy" id="2184758"/>
    <lineage>
        <taxon>Bacteria</taxon>
        <taxon>Pseudomonadati</taxon>
        <taxon>Pseudomonadota</taxon>
        <taxon>Betaproteobacteria</taxon>
        <taxon>Burkholderiales</taxon>
        <taxon>Comamonadaceae</taxon>
        <taxon>Rhodoferax</taxon>
    </lineage>
</organism>
<evidence type="ECO:0000256" key="4">
    <source>
        <dbReference type="ARBA" id="ARBA00022679"/>
    </source>
</evidence>
<dbReference type="GO" id="GO:0005886">
    <property type="term" value="C:plasma membrane"/>
    <property type="evidence" value="ECO:0007669"/>
    <property type="project" value="TreeGrafter"/>
</dbReference>
<proteinExistence type="predicted"/>
<sequence>MRYELRNLDDACVATTLLDADQSILSGLASESTLSVSGKYRIGKMSNQLGTIIAISNEKDFVCSSQKFKNTARCILNSLAYTQNVIDLQRSITNKNTARLIHNLTSLNAHNIQEVYSLIPQEEISGKIKGHVEYVKQTVIEHPIDAANVLLRIAKNNAAMKAEFSVFKKLFNPHPEMHPSQHVVHKVLLNVLYLFFSDFTDKNVDIKIDRSDAKAYFDYESIHVALYHLIDNAAKYTKPSSTFDIKFDTNSVGVAIVFRMKSVRILETEINRIYEEGFSGSIPTKIGKAGNGIGMGIIRTIIQINGGSVNLKSDHSTRENDFGIDFEINEIVIELPAQPRRNNRLSDFV</sequence>
<dbReference type="GO" id="GO:0016036">
    <property type="term" value="P:cellular response to phosphate starvation"/>
    <property type="evidence" value="ECO:0007669"/>
    <property type="project" value="TreeGrafter"/>
</dbReference>
<feature type="domain" description="Histidine kinase/HSP90-like ATPase" evidence="7">
    <location>
        <begin position="218"/>
        <end position="315"/>
    </location>
</feature>
<keyword evidence="6" id="KW-0902">Two-component regulatory system</keyword>
<dbReference type="Proteomes" id="UP000260665">
    <property type="component" value="Unassembled WGS sequence"/>
</dbReference>
<accession>A0A3E1R920</accession>
<dbReference type="SUPFAM" id="SSF55874">
    <property type="entry name" value="ATPase domain of HSP90 chaperone/DNA topoisomerase II/histidine kinase"/>
    <property type="match status" value="1"/>
</dbReference>
<evidence type="ECO:0000256" key="2">
    <source>
        <dbReference type="ARBA" id="ARBA00012438"/>
    </source>
</evidence>
<comment type="caution">
    <text evidence="8">The sequence shown here is derived from an EMBL/GenBank/DDBJ whole genome shotgun (WGS) entry which is preliminary data.</text>
</comment>
<dbReference type="GO" id="GO:0004721">
    <property type="term" value="F:phosphoprotein phosphatase activity"/>
    <property type="evidence" value="ECO:0007669"/>
    <property type="project" value="TreeGrafter"/>
</dbReference>
<dbReference type="EMBL" id="QFZK01000011">
    <property type="protein sequence ID" value="RFO95856.1"/>
    <property type="molecule type" value="Genomic_DNA"/>
</dbReference>
<dbReference type="InterPro" id="IPR036890">
    <property type="entry name" value="HATPase_C_sf"/>
</dbReference>
<evidence type="ECO:0000259" key="7">
    <source>
        <dbReference type="Pfam" id="PF02518"/>
    </source>
</evidence>